<dbReference type="GeneID" id="26252516"/>
<dbReference type="Proteomes" id="UP000054337">
    <property type="component" value="Unassembled WGS sequence"/>
</dbReference>
<sequence>MTFRITGCGAQGFTSWPVRYVGRRVCNALEPHAQCLSHVASGLAKVVCGCRLVVICFQLRSMGAARVYYSVDTLGAKPSQRGDFQTASRAGEWSFYGASWNMQDRSNPALEMVPSRQHGCCSAIKGEGRNVQEVLGACHSVTESAIFYQTAAEHLLIAISGAR</sequence>
<reference evidence="1 2" key="1">
    <citation type="journal article" date="2013" name="PLoS Genet.">
        <title>Comparative genome structure, secondary metabolite, and effector coding capacity across Cochliobolus pathogens.</title>
        <authorList>
            <person name="Condon B.J."/>
            <person name="Leng Y."/>
            <person name="Wu D."/>
            <person name="Bushley K.E."/>
            <person name="Ohm R.A."/>
            <person name="Otillar R."/>
            <person name="Martin J."/>
            <person name="Schackwitz W."/>
            <person name="Grimwood J."/>
            <person name="MohdZainudin N."/>
            <person name="Xue C."/>
            <person name="Wang R."/>
            <person name="Manning V.A."/>
            <person name="Dhillon B."/>
            <person name="Tu Z.J."/>
            <person name="Steffenson B.J."/>
            <person name="Salamov A."/>
            <person name="Sun H."/>
            <person name="Lowry S."/>
            <person name="LaButti K."/>
            <person name="Han J."/>
            <person name="Copeland A."/>
            <person name="Lindquist E."/>
            <person name="Barry K."/>
            <person name="Schmutz J."/>
            <person name="Baker S.E."/>
            <person name="Ciuffetti L.M."/>
            <person name="Grigoriev I.V."/>
            <person name="Zhong S."/>
            <person name="Turgeon B.G."/>
        </authorList>
    </citation>
    <scope>NUCLEOTIDE SEQUENCE [LARGE SCALE GENOMIC DNA]</scope>
    <source>
        <strain evidence="1 2">FI3</strain>
    </source>
</reference>
<accession>W7DUR9</accession>
<proteinExistence type="predicted"/>
<evidence type="ECO:0000313" key="1">
    <source>
        <dbReference type="EMBL" id="EUN21868.1"/>
    </source>
</evidence>
<dbReference type="HOGENOM" id="CLU_1626743_0_0_1"/>
<protein>
    <submittedName>
        <fullName evidence="1">Uncharacterized protein</fullName>
    </submittedName>
</protein>
<name>W7DUR9_BIPV3</name>
<gene>
    <name evidence="1" type="ORF">COCVIDRAFT_20314</name>
</gene>
<evidence type="ECO:0000313" key="2">
    <source>
        <dbReference type="Proteomes" id="UP000054337"/>
    </source>
</evidence>
<dbReference type="RefSeq" id="XP_014551427.1">
    <property type="nucleotide sequence ID" value="XM_014695941.1"/>
</dbReference>
<dbReference type="AlphaFoldDB" id="W7DUR9"/>
<organism evidence="1 2">
    <name type="scientific">Bipolaris victoriae (strain FI3)</name>
    <name type="common">Victoria blight of oats agent</name>
    <name type="synonym">Cochliobolus victoriae</name>
    <dbReference type="NCBI Taxonomy" id="930091"/>
    <lineage>
        <taxon>Eukaryota</taxon>
        <taxon>Fungi</taxon>
        <taxon>Dikarya</taxon>
        <taxon>Ascomycota</taxon>
        <taxon>Pezizomycotina</taxon>
        <taxon>Dothideomycetes</taxon>
        <taxon>Pleosporomycetidae</taxon>
        <taxon>Pleosporales</taxon>
        <taxon>Pleosporineae</taxon>
        <taxon>Pleosporaceae</taxon>
        <taxon>Bipolaris</taxon>
    </lineage>
</organism>
<dbReference type="EMBL" id="KI968830">
    <property type="protein sequence ID" value="EUN21868.1"/>
    <property type="molecule type" value="Genomic_DNA"/>
</dbReference>
<keyword evidence="2" id="KW-1185">Reference proteome</keyword>